<name>A0A0A0DBR3_9PROT</name>
<comment type="similarity">
    <text evidence="1">Belongs to the SCO1/2 family.</text>
</comment>
<keyword evidence="2" id="KW-0472">Membrane</keyword>
<feature type="signal peptide" evidence="3">
    <location>
        <begin position="1"/>
        <end position="20"/>
    </location>
</feature>
<dbReference type="InterPro" id="IPR036249">
    <property type="entry name" value="Thioredoxin-like_sf"/>
</dbReference>
<keyword evidence="2" id="KW-1133">Transmembrane helix</keyword>
<accession>A0A0A0DBR3</accession>
<dbReference type="InterPro" id="IPR003782">
    <property type="entry name" value="SCO1/SenC"/>
</dbReference>
<feature type="chain" id="PRO_5001968343" evidence="3">
    <location>
        <begin position="21"/>
        <end position="260"/>
    </location>
</feature>
<dbReference type="Proteomes" id="UP000029995">
    <property type="component" value="Unassembled WGS sequence"/>
</dbReference>
<dbReference type="CDD" id="cd02968">
    <property type="entry name" value="SCO"/>
    <property type="match status" value="1"/>
</dbReference>
<keyword evidence="2" id="KW-0812">Transmembrane</keyword>
<sequence>MIRLLSALVLLFTATCTAAAFDPFAGAGIDPKPGAQLPVDLPFTNESGAPATLRQLGRGKPIVLAPVLHNCPNICGVTLGGLMSAVEAQSYRPGRAFAVVAFGIDPAEGPQDARKTVESLDQRNGGTTGIHALTGTEADVRAVTDALGYRYAFDSGIGQYAHVAAVAVLTPDGRLARWLYGVAPDPTDLRLALTEAGRGTIGSFGDQLLLLCYHYDPTTGRYSSVIWLLLQVGGGATVLALSGFVGLAVLRERRRGSSRR</sequence>
<evidence type="ECO:0000256" key="1">
    <source>
        <dbReference type="ARBA" id="ARBA00010996"/>
    </source>
</evidence>
<gene>
    <name evidence="4" type="ORF">P409_10295</name>
</gene>
<evidence type="ECO:0000313" key="4">
    <source>
        <dbReference type="EMBL" id="KGM34407.1"/>
    </source>
</evidence>
<evidence type="ECO:0000313" key="5">
    <source>
        <dbReference type="Proteomes" id="UP000029995"/>
    </source>
</evidence>
<proteinExistence type="inferred from homology"/>
<comment type="caution">
    <text evidence="4">The sequence shown here is derived from an EMBL/GenBank/DDBJ whole genome shotgun (WGS) entry which is preliminary data.</text>
</comment>
<dbReference type="EMBL" id="JANX01000094">
    <property type="protein sequence ID" value="KGM34407.1"/>
    <property type="molecule type" value="Genomic_DNA"/>
</dbReference>
<evidence type="ECO:0000256" key="2">
    <source>
        <dbReference type="SAM" id="Phobius"/>
    </source>
</evidence>
<dbReference type="Pfam" id="PF02630">
    <property type="entry name" value="SCO1-SenC"/>
    <property type="match status" value="1"/>
</dbReference>
<reference evidence="4 5" key="1">
    <citation type="submission" date="2014-01" db="EMBL/GenBank/DDBJ databases">
        <title>Genome sequence determination for a cystic fibrosis isolate, Inquilinus limosus.</title>
        <authorList>
            <person name="Pino M."/>
            <person name="Di Conza J."/>
            <person name="Gutkind G."/>
        </authorList>
    </citation>
    <scope>NUCLEOTIDE SEQUENCE [LARGE SCALE GENOMIC DNA]</scope>
    <source>
        <strain evidence="4 5">MP06</strain>
    </source>
</reference>
<dbReference type="Gene3D" id="3.40.30.10">
    <property type="entry name" value="Glutaredoxin"/>
    <property type="match status" value="1"/>
</dbReference>
<dbReference type="SUPFAM" id="SSF52833">
    <property type="entry name" value="Thioredoxin-like"/>
    <property type="match status" value="1"/>
</dbReference>
<dbReference type="OrthoDB" id="9786756at2"/>
<dbReference type="AlphaFoldDB" id="A0A0A0DBR3"/>
<organism evidence="4 5">
    <name type="scientific">Inquilinus limosus MP06</name>
    <dbReference type="NCBI Taxonomy" id="1398085"/>
    <lineage>
        <taxon>Bacteria</taxon>
        <taxon>Pseudomonadati</taxon>
        <taxon>Pseudomonadota</taxon>
        <taxon>Alphaproteobacteria</taxon>
        <taxon>Rhodospirillales</taxon>
        <taxon>Rhodospirillaceae</taxon>
        <taxon>Inquilinus</taxon>
    </lineage>
</organism>
<keyword evidence="3" id="KW-0732">Signal</keyword>
<feature type="transmembrane region" description="Helical" evidence="2">
    <location>
        <begin position="225"/>
        <end position="250"/>
    </location>
</feature>
<protein>
    <submittedName>
        <fullName evidence="4">Electron transporter SenC</fullName>
    </submittedName>
</protein>
<evidence type="ECO:0000256" key="3">
    <source>
        <dbReference type="SAM" id="SignalP"/>
    </source>
</evidence>